<evidence type="ECO:0000259" key="5">
    <source>
        <dbReference type="PROSITE" id="PS50110"/>
    </source>
</evidence>
<evidence type="ECO:0000256" key="3">
    <source>
        <dbReference type="PROSITE-ProRule" id="PRU00169"/>
    </source>
</evidence>
<dbReference type="RefSeq" id="WP_245130304.1">
    <property type="nucleotide sequence ID" value="NZ_JALJEJ010000005.1"/>
</dbReference>
<evidence type="ECO:0000259" key="4">
    <source>
        <dbReference type="PROSITE" id="PS50043"/>
    </source>
</evidence>
<evidence type="ECO:0000313" key="7">
    <source>
        <dbReference type="Proteomes" id="UP001139450"/>
    </source>
</evidence>
<dbReference type="Pfam" id="PF00196">
    <property type="entry name" value="GerE"/>
    <property type="match status" value="1"/>
</dbReference>
<dbReference type="GO" id="GO:0003677">
    <property type="term" value="F:DNA binding"/>
    <property type="evidence" value="ECO:0007669"/>
    <property type="project" value="UniProtKB-KW"/>
</dbReference>
<dbReference type="InterPro" id="IPR011006">
    <property type="entry name" value="CheY-like_superfamily"/>
</dbReference>
<dbReference type="PANTHER" id="PTHR43214">
    <property type="entry name" value="TWO-COMPONENT RESPONSE REGULATOR"/>
    <property type="match status" value="1"/>
</dbReference>
<dbReference type="InterPro" id="IPR001789">
    <property type="entry name" value="Sig_transdc_resp-reg_receiver"/>
</dbReference>
<gene>
    <name evidence="6" type="ORF">MUY27_12175</name>
</gene>
<evidence type="ECO:0000313" key="6">
    <source>
        <dbReference type="EMBL" id="MCJ8210465.1"/>
    </source>
</evidence>
<organism evidence="6 7">
    <name type="scientific">Mucilaginibacter straminoryzae</name>
    <dbReference type="NCBI Taxonomy" id="2932774"/>
    <lineage>
        <taxon>Bacteria</taxon>
        <taxon>Pseudomonadati</taxon>
        <taxon>Bacteroidota</taxon>
        <taxon>Sphingobacteriia</taxon>
        <taxon>Sphingobacteriales</taxon>
        <taxon>Sphingobacteriaceae</taxon>
        <taxon>Mucilaginibacter</taxon>
    </lineage>
</organism>
<dbReference type="GO" id="GO:0000160">
    <property type="term" value="P:phosphorelay signal transduction system"/>
    <property type="evidence" value="ECO:0007669"/>
    <property type="project" value="InterPro"/>
</dbReference>
<dbReference type="InterPro" id="IPR000792">
    <property type="entry name" value="Tscrpt_reg_LuxR_C"/>
</dbReference>
<protein>
    <submittedName>
        <fullName evidence="6">Response regulator transcription factor</fullName>
    </submittedName>
</protein>
<sequence>MIKIILAEDHNIVRNGIKSLLEKDSQFSIIGEAVNGQDVLDMLDSGHNPDVILADMNMPVVGGLELINRLNEVGHPAKIVVLTMLDHEKYIIQAFKAGAKGFLLKNVGSLEMIFAIKQVADNNQYLCSELSLRMLNKLMHAPEPSLENLSDVDLSKREMEVLNLIADGFTNQEIADKLFTSKRTVEGHRQSLLDKTNTRNTAALVRFALVNSIIN</sequence>
<dbReference type="PROSITE" id="PS50110">
    <property type="entry name" value="RESPONSE_REGULATORY"/>
    <property type="match status" value="1"/>
</dbReference>
<accession>A0A9X2BA67</accession>
<feature type="domain" description="Response regulatory" evidence="5">
    <location>
        <begin position="3"/>
        <end position="120"/>
    </location>
</feature>
<keyword evidence="1 3" id="KW-0597">Phosphoprotein</keyword>
<dbReference type="SUPFAM" id="SSF46894">
    <property type="entry name" value="C-terminal effector domain of the bipartite response regulators"/>
    <property type="match status" value="1"/>
</dbReference>
<keyword evidence="7" id="KW-1185">Reference proteome</keyword>
<dbReference type="InterPro" id="IPR058245">
    <property type="entry name" value="NreC/VraR/RcsB-like_REC"/>
</dbReference>
<dbReference type="CDD" id="cd17535">
    <property type="entry name" value="REC_NarL-like"/>
    <property type="match status" value="1"/>
</dbReference>
<dbReference type="PRINTS" id="PR00038">
    <property type="entry name" value="HTHLUXR"/>
</dbReference>
<name>A0A9X2BA67_9SPHI</name>
<dbReference type="AlphaFoldDB" id="A0A9X2BA67"/>
<proteinExistence type="predicted"/>
<dbReference type="EMBL" id="JALJEJ010000005">
    <property type="protein sequence ID" value="MCJ8210465.1"/>
    <property type="molecule type" value="Genomic_DNA"/>
</dbReference>
<dbReference type="SMART" id="SM00448">
    <property type="entry name" value="REC"/>
    <property type="match status" value="1"/>
</dbReference>
<reference evidence="6" key="1">
    <citation type="submission" date="2022-04" db="EMBL/GenBank/DDBJ databases">
        <title>Mucilaginibacter sp. RS28 isolated from freshwater.</title>
        <authorList>
            <person name="Ko S.-R."/>
        </authorList>
    </citation>
    <scope>NUCLEOTIDE SEQUENCE</scope>
    <source>
        <strain evidence="6">RS28</strain>
    </source>
</reference>
<dbReference type="InterPro" id="IPR039420">
    <property type="entry name" value="WalR-like"/>
</dbReference>
<keyword evidence="2" id="KW-0238">DNA-binding</keyword>
<comment type="caution">
    <text evidence="6">The sequence shown here is derived from an EMBL/GenBank/DDBJ whole genome shotgun (WGS) entry which is preliminary data.</text>
</comment>
<dbReference type="SMART" id="SM00421">
    <property type="entry name" value="HTH_LUXR"/>
    <property type="match status" value="1"/>
</dbReference>
<dbReference type="SUPFAM" id="SSF52172">
    <property type="entry name" value="CheY-like"/>
    <property type="match status" value="1"/>
</dbReference>
<dbReference type="PANTHER" id="PTHR43214:SF43">
    <property type="entry name" value="TWO-COMPONENT RESPONSE REGULATOR"/>
    <property type="match status" value="1"/>
</dbReference>
<dbReference type="PROSITE" id="PS50043">
    <property type="entry name" value="HTH_LUXR_2"/>
    <property type="match status" value="1"/>
</dbReference>
<dbReference type="Pfam" id="PF00072">
    <property type="entry name" value="Response_reg"/>
    <property type="match status" value="1"/>
</dbReference>
<dbReference type="CDD" id="cd06170">
    <property type="entry name" value="LuxR_C_like"/>
    <property type="match status" value="1"/>
</dbReference>
<evidence type="ECO:0000256" key="1">
    <source>
        <dbReference type="ARBA" id="ARBA00022553"/>
    </source>
</evidence>
<feature type="modified residue" description="4-aspartylphosphate" evidence="3">
    <location>
        <position position="55"/>
    </location>
</feature>
<dbReference type="GO" id="GO:0006355">
    <property type="term" value="P:regulation of DNA-templated transcription"/>
    <property type="evidence" value="ECO:0007669"/>
    <property type="project" value="InterPro"/>
</dbReference>
<dbReference type="Gene3D" id="3.40.50.2300">
    <property type="match status" value="1"/>
</dbReference>
<evidence type="ECO:0000256" key="2">
    <source>
        <dbReference type="ARBA" id="ARBA00023125"/>
    </source>
</evidence>
<feature type="domain" description="HTH luxR-type" evidence="4">
    <location>
        <begin position="147"/>
        <end position="212"/>
    </location>
</feature>
<dbReference type="InterPro" id="IPR016032">
    <property type="entry name" value="Sig_transdc_resp-reg_C-effctor"/>
</dbReference>
<dbReference type="Proteomes" id="UP001139450">
    <property type="component" value="Unassembled WGS sequence"/>
</dbReference>